<accession>A0A238J654</accession>
<dbReference type="Pfam" id="PF03963">
    <property type="entry name" value="FlgD"/>
    <property type="match status" value="1"/>
</dbReference>
<evidence type="ECO:0000313" key="9">
    <source>
        <dbReference type="Proteomes" id="UP000225972"/>
    </source>
</evidence>
<keyword evidence="3 5" id="KW-1005">Bacterial flagellum biogenesis</keyword>
<organism evidence="8 9">
    <name type="scientific">Pelagimonas phthalicica</name>
    <dbReference type="NCBI Taxonomy" id="1037362"/>
    <lineage>
        <taxon>Bacteria</taxon>
        <taxon>Pseudomonadati</taxon>
        <taxon>Pseudomonadota</taxon>
        <taxon>Alphaproteobacteria</taxon>
        <taxon>Rhodobacterales</taxon>
        <taxon>Roseobacteraceae</taxon>
        <taxon>Pelagimonas</taxon>
    </lineage>
</organism>
<comment type="similarity">
    <text evidence="1 5">Belongs to the FlgD family.</text>
</comment>
<evidence type="ECO:0000313" key="8">
    <source>
        <dbReference type="EMBL" id="SMX26118.1"/>
    </source>
</evidence>
<dbReference type="Proteomes" id="UP000225972">
    <property type="component" value="Unassembled WGS sequence"/>
</dbReference>
<evidence type="ECO:0000256" key="2">
    <source>
        <dbReference type="ARBA" id="ARBA00016013"/>
    </source>
</evidence>
<evidence type="ECO:0000259" key="7">
    <source>
        <dbReference type="Pfam" id="PF13860"/>
    </source>
</evidence>
<protein>
    <recommendedName>
        <fullName evidence="2 5">Basal-body rod modification protein FlgD</fullName>
    </recommendedName>
</protein>
<dbReference type="InterPro" id="IPR005648">
    <property type="entry name" value="FlgD"/>
</dbReference>
<keyword evidence="9" id="KW-1185">Reference proteome</keyword>
<feature type="domain" description="FlgD/Vpr Ig-like" evidence="7">
    <location>
        <begin position="112"/>
        <end position="177"/>
    </location>
</feature>
<keyword evidence="8" id="KW-0966">Cell projection</keyword>
<evidence type="ECO:0000256" key="4">
    <source>
        <dbReference type="ARBA" id="ARBA00024746"/>
    </source>
</evidence>
<name>A0A238J654_9RHOB</name>
<keyword evidence="8" id="KW-0969">Cilium</keyword>
<dbReference type="GO" id="GO:0044781">
    <property type="term" value="P:bacterial-type flagellum organization"/>
    <property type="evidence" value="ECO:0007669"/>
    <property type="project" value="UniProtKB-UniRule"/>
</dbReference>
<evidence type="ECO:0000256" key="5">
    <source>
        <dbReference type="RuleBase" id="RU362076"/>
    </source>
</evidence>
<proteinExistence type="inferred from homology"/>
<dbReference type="OrthoDB" id="9785233at2"/>
<evidence type="ECO:0000256" key="6">
    <source>
        <dbReference type="SAM" id="MobiDB-lite"/>
    </source>
</evidence>
<gene>
    <name evidence="8" type="ORF">TRP8649_00191</name>
</gene>
<feature type="region of interest" description="Disordered" evidence="6">
    <location>
        <begin position="1"/>
        <end position="24"/>
    </location>
</feature>
<dbReference type="Pfam" id="PF13860">
    <property type="entry name" value="FlgD_ig"/>
    <property type="match status" value="1"/>
</dbReference>
<dbReference type="EMBL" id="FXXP01000001">
    <property type="protein sequence ID" value="SMX26118.1"/>
    <property type="molecule type" value="Genomic_DNA"/>
</dbReference>
<keyword evidence="8" id="KW-0282">Flagellum</keyword>
<dbReference type="RefSeq" id="WP_099241740.1">
    <property type="nucleotide sequence ID" value="NZ_FXXP01000001.1"/>
</dbReference>
<dbReference type="Gene3D" id="2.60.40.4070">
    <property type="match status" value="1"/>
</dbReference>
<evidence type="ECO:0000256" key="1">
    <source>
        <dbReference type="ARBA" id="ARBA00010577"/>
    </source>
</evidence>
<comment type="function">
    <text evidence="4 5">Required for flagellar hook formation. May act as a scaffolding protein.</text>
</comment>
<dbReference type="AlphaFoldDB" id="A0A238J654"/>
<evidence type="ECO:0000256" key="3">
    <source>
        <dbReference type="ARBA" id="ARBA00022795"/>
    </source>
</evidence>
<dbReference type="InterPro" id="IPR025965">
    <property type="entry name" value="FlgD/Vpr_Ig-like"/>
</dbReference>
<reference evidence="9" key="1">
    <citation type="submission" date="2017-05" db="EMBL/GenBank/DDBJ databases">
        <authorList>
            <person name="Rodrigo-Torres L."/>
            <person name="Arahal R. D."/>
            <person name="Lucena T."/>
        </authorList>
    </citation>
    <scope>NUCLEOTIDE SEQUENCE [LARGE SCALE GENOMIC DNA]</scope>
    <source>
        <strain evidence="9">CECT 8649</strain>
    </source>
</reference>
<sequence length="226" mass="24340">MTDVAATQSSVGTTSVTSTTSATADAERLVSSDFETFLKMMTAQVQNQDPLNPMDSSEYASQLATFSSVEQQVLTNDLLRNLGDMLGGNALQQYGSWVGMDALARVPAEFTGNPIVVRPDYEPNADSAIVAVRNSAGEVVQRLSIPVGQEEVLWAGYDDQQNALPDDVYRFEIESYQNGELTGTTLASVYTRVEEIRNQGTSVVVRLAGGIEVESTQVNGLRSAQS</sequence>